<dbReference type="EMBL" id="CP003532">
    <property type="protein sequence ID" value="AFK07264.1"/>
    <property type="molecule type" value="Genomic_DNA"/>
</dbReference>
<evidence type="ECO:0000256" key="7">
    <source>
        <dbReference type="ARBA" id="ARBA00023118"/>
    </source>
</evidence>
<keyword evidence="5" id="KW-0460">Magnesium</keyword>
<dbReference type="InterPro" id="IPR043502">
    <property type="entry name" value="DNA/RNA_pol_sf"/>
</dbReference>
<dbReference type="PRINTS" id="PR00866">
    <property type="entry name" value="RNADNAPOLMS"/>
</dbReference>
<dbReference type="InterPro" id="IPR013597">
    <property type="entry name" value="Mat_intron_G2"/>
</dbReference>
<protein>
    <recommendedName>
        <fullName evidence="1">RNA-directed DNA polymerase</fullName>
        <ecNumber evidence="1">2.7.7.49</ecNumber>
    </recommendedName>
</protein>
<dbReference type="SUPFAM" id="SSF56672">
    <property type="entry name" value="DNA/RNA polymerases"/>
    <property type="match status" value="1"/>
</dbReference>
<dbReference type="PANTHER" id="PTHR34047:SF3">
    <property type="entry name" value="BLR2052 PROTEIN"/>
    <property type="match status" value="1"/>
</dbReference>
<evidence type="ECO:0000256" key="4">
    <source>
        <dbReference type="ARBA" id="ARBA00022723"/>
    </source>
</evidence>
<reference evidence="11 12" key="1">
    <citation type="journal article" date="2012" name="Genome Biol. Evol.">
        <title>Genome Sequence of the Mesophilic Thermotogales Bacterium Mesotoga prima MesG1.Ag.4.2 Reveals the Largest Thermotogales Genome To Date.</title>
        <authorList>
            <person name="Zhaxybayeva O."/>
            <person name="Swithers K.S."/>
            <person name="Foght J."/>
            <person name="Green A.G."/>
            <person name="Bruce D."/>
            <person name="Detter C."/>
            <person name="Han S."/>
            <person name="Teshima H."/>
            <person name="Han J."/>
            <person name="Woyke T."/>
            <person name="Pitluck S."/>
            <person name="Nolan M."/>
            <person name="Ivanova N."/>
            <person name="Pati A."/>
            <person name="Land M.L."/>
            <person name="Dlutek M."/>
            <person name="Doolittle W.F."/>
            <person name="Noll K.M."/>
            <person name="Nesbo C.L."/>
        </authorList>
    </citation>
    <scope>NUCLEOTIDE SEQUENCE [LARGE SCALE GENOMIC DNA]</scope>
    <source>
        <strain evidence="12">mesG1.Ag.4.2</strain>
    </source>
</reference>
<dbReference type="InterPro" id="IPR043128">
    <property type="entry name" value="Rev_trsase/Diguanyl_cyclase"/>
</dbReference>
<dbReference type="CDD" id="cd01651">
    <property type="entry name" value="RT_G2_intron"/>
    <property type="match status" value="1"/>
</dbReference>
<dbReference type="EC" id="2.7.7.49" evidence="1"/>
<keyword evidence="7" id="KW-0051">Antiviral defense</keyword>
<dbReference type="PANTHER" id="PTHR34047">
    <property type="entry name" value="NUCLEAR INTRON MATURASE 1, MITOCHONDRIAL-RELATED"/>
    <property type="match status" value="1"/>
</dbReference>
<dbReference type="Pfam" id="PF08388">
    <property type="entry name" value="GIIM"/>
    <property type="match status" value="1"/>
</dbReference>
<dbReference type="InterPro" id="IPR000477">
    <property type="entry name" value="RT_dom"/>
</dbReference>
<dbReference type="GO" id="GO:0003964">
    <property type="term" value="F:RNA-directed DNA polymerase activity"/>
    <property type="evidence" value="ECO:0007669"/>
    <property type="project" value="UniProtKB-KW"/>
</dbReference>
<dbReference type="InterPro" id="IPR000123">
    <property type="entry name" value="Reverse_transcriptase_msDNA"/>
</dbReference>
<organism evidence="11 12">
    <name type="scientific">Mesotoga prima MesG1.Ag.4.2</name>
    <dbReference type="NCBI Taxonomy" id="660470"/>
    <lineage>
        <taxon>Bacteria</taxon>
        <taxon>Thermotogati</taxon>
        <taxon>Thermotogota</taxon>
        <taxon>Thermotogae</taxon>
        <taxon>Kosmotogales</taxon>
        <taxon>Kosmotogaceae</taxon>
        <taxon>Mesotoga</taxon>
    </lineage>
</organism>
<accession>I2F5R1</accession>
<evidence type="ECO:0000259" key="10">
    <source>
        <dbReference type="PROSITE" id="PS50878"/>
    </source>
</evidence>
<comment type="catalytic activity">
    <reaction evidence="9">
        <text>DNA(n) + a 2'-deoxyribonucleoside 5'-triphosphate = DNA(n+1) + diphosphate</text>
        <dbReference type="Rhea" id="RHEA:22508"/>
        <dbReference type="Rhea" id="RHEA-COMP:17339"/>
        <dbReference type="Rhea" id="RHEA-COMP:17340"/>
        <dbReference type="ChEBI" id="CHEBI:33019"/>
        <dbReference type="ChEBI" id="CHEBI:61560"/>
        <dbReference type="ChEBI" id="CHEBI:173112"/>
        <dbReference type="EC" id="2.7.7.49"/>
    </reaction>
</comment>
<keyword evidence="4" id="KW-0479">Metal-binding</keyword>
<keyword evidence="12" id="KW-1185">Reference proteome</keyword>
<dbReference type="Gene3D" id="3.30.70.270">
    <property type="match status" value="1"/>
</dbReference>
<sequence>MLTDKMRSYEIPKKVVLEAFKKVKENRGAEGIDEVSLKEFEADLDNNLYKIWNRMSSGSYFPPPVKAIEIEKKSGGKRVLGIPTVGDRVAQMVAKIYLNPLVDPYFHKDSYGYREGKSAIDALEVTRQRCWQYDWVLEFDIKGLFDNIDHELLMRAVKKHVKIPWLILYIERWLKAPFMQANGRVEERSKGTPQGGVISPVLANLFMHYAFDKWMERTHPDKPFARYADDGVIHCRTLEEARLLLESLKERLEECKLELHPEKTRIVYCKDDKRKDEYPNTSFDFLGYTFRVRSCKARNGRIFYSFTPAVSEQAKKAMRQKIRRMRLQTKSYLSIEELSERINPVIRGWINYYGHFRRFEMYTVLSRLNKALVQWVRNKYKKRRGRTKAGKWLETLARREPRLFVHWTMGIFYTAG</sequence>
<comment type="similarity">
    <text evidence="8">Belongs to the bacterial reverse transcriptase family.</text>
</comment>
<dbReference type="GO" id="GO:0051607">
    <property type="term" value="P:defense response to virus"/>
    <property type="evidence" value="ECO:0007669"/>
    <property type="project" value="UniProtKB-KW"/>
</dbReference>
<proteinExistence type="inferred from homology"/>
<dbReference type="Proteomes" id="UP000002881">
    <property type="component" value="Chromosome"/>
</dbReference>
<dbReference type="AlphaFoldDB" id="I2F5R1"/>
<dbReference type="PROSITE" id="PS50878">
    <property type="entry name" value="RT_POL"/>
    <property type="match status" value="1"/>
</dbReference>
<dbReference type="InterPro" id="IPR051083">
    <property type="entry name" value="GrpII_Intron_Splice-Mob/Def"/>
</dbReference>
<evidence type="ECO:0000256" key="8">
    <source>
        <dbReference type="ARBA" id="ARBA00034120"/>
    </source>
</evidence>
<dbReference type="GO" id="GO:0046872">
    <property type="term" value="F:metal ion binding"/>
    <property type="evidence" value="ECO:0007669"/>
    <property type="project" value="UniProtKB-KW"/>
</dbReference>
<dbReference type="KEGG" id="mpg:Theba_1599"/>
<evidence type="ECO:0000256" key="6">
    <source>
        <dbReference type="ARBA" id="ARBA00022918"/>
    </source>
</evidence>
<evidence type="ECO:0000313" key="11">
    <source>
        <dbReference type="EMBL" id="AFK07264.1"/>
    </source>
</evidence>
<dbReference type="eggNOG" id="COG3344">
    <property type="taxonomic scope" value="Bacteria"/>
</dbReference>
<evidence type="ECO:0000256" key="3">
    <source>
        <dbReference type="ARBA" id="ARBA00022695"/>
    </source>
</evidence>
<keyword evidence="6 11" id="KW-0695">RNA-directed DNA polymerase</keyword>
<evidence type="ECO:0000256" key="9">
    <source>
        <dbReference type="ARBA" id="ARBA00048173"/>
    </source>
</evidence>
<gene>
    <name evidence="11" type="ORF">Theba_1599</name>
</gene>
<keyword evidence="3" id="KW-0548">Nucleotidyltransferase</keyword>
<evidence type="ECO:0000256" key="1">
    <source>
        <dbReference type="ARBA" id="ARBA00012493"/>
    </source>
</evidence>
<dbReference type="InterPro" id="IPR030931">
    <property type="entry name" value="Group_II_RT_mat"/>
</dbReference>
<evidence type="ECO:0000313" key="12">
    <source>
        <dbReference type="Proteomes" id="UP000002881"/>
    </source>
</evidence>
<evidence type="ECO:0000256" key="2">
    <source>
        <dbReference type="ARBA" id="ARBA00022679"/>
    </source>
</evidence>
<evidence type="ECO:0000256" key="5">
    <source>
        <dbReference type="ARBA" id="ARBA00022842"/>
    </source>
</evidence>
<dbReference type="NCBIfam" id="TIGR04416">
    <property type="entry name" value="group_II_RT_mat"/>
    <property type="match status" value="1"/>
</dbReference>
<dbReference type="HOGENOM" id="CLU_013584_2_0_0"/>
<name>I2F5R1_9BACT</name>
<dbReference type="GO" id="GO:0003723">
    <property type="term" value="F:RNA binding"/>
    <property type="evidence" value="ECO:0007669"/>
    <property type="project" value="InterPro"/>
</dbReference>
<feature type="domain" description="Reverse transcriptase" evidence="10">
    <location>
        <begin position="51"/>
        <end position="290"/>
    </location>
</feature>
<dbReference type="Pfam" id="PF00078">
    <property type="entry name" value="RVT_1"/>
    <property type="match status" value="1"/>
</dbReference>
<keyword evidence="2" id="KW-0808">Transferase</keyword>